<feature type="region of interest" description="Disordered" evidence="1">
    <location>
        <begin position="1"/>
        <end position="21"/>
    </location>
</feature>
<dbReference type="AlphaFoldDB" id="A0AAQ3T3Q3"/>
<proteinExistence type="predicted"/>
<reference evidence="2 3" key="1">
    <citation type="submission" date="2024-02" db="EMBL/GenBank/DDBJ databases">
        <title>High-quality chromosome-scale genome assembly of Pensacola bahiagrass (Paspalum notatum Flugge var. saurae).</title>
        <authorList>
            <person name="Vega J.M."/>
            <person name="Podio M."/>
            <person name="Orjuela J."/>
            <person name="Siena L.A."/>
            <person name="Pessino S.C."/>
            <person name="Combes M.C."/>
            <person name="Mariac C."/>
            <person name="Albertini E."/>
            <person name="Pupilli F."/>
            <person name="Ortiz J.P.A."/>
            <person name="Leblanc O."/>
        </authorList>
    </citation>
    <scope>NUCLEOTIDE SEQUENCE [LARGE SCALE GENOMIC DNA]</scope>
    <source>
        <strain evidence="2">R1</strain>
        <tissue evidence="2">Leaf</tissue>
    </source>
</reference>
<name>A0AAQ3T3Q3_PASNO</name>
<dbReference type="Proteomes" id="UP001341281">
    <property type="component" value="Chromosome 03"/>
</dbReference>
<evidence type="ECO:0000313" key="2">
    <source>
        <dbReference type="EMBL" id="WVZ66548.1"/>
    </source>
</evidence>
<sequence>MVGEEGAVPVTHEAAAYSTDTDKGMPRACRVLDRNGTRFGFSGAAHGKRAPGEFCVHWLKETARTPEYHVAHPPRSVSLTIPRTTLNGSHKSYLRGGSTCAEDL</sequence>
<protein>
    <submittedName>
        <fullName evidence="2">Uncharacterized protein</fullName>
    </submittedName>
</protein>
<evidence type="ECO:0000256" key="1">
    <source>
        <dbReference type="SAM" id="MobiDB-lite"/>
    </source>
</evidence>
<dbReference type="EMBL" id="CP144747">
    <property type="protein sequence ID" value="WVZ66548.1"/>
    <property type="molecule type" value="Genomic_DNA"/>
</dbReference>
<keyword evidence="3" id="KW-1185">Reference proteome</keyword>
<gene>
    <name evidence="2" type="ORF">U9M48_015751</name>
</gene>
<accession>A0AAQ3T3Q3</accession>
<evidence type="ECO:0000313" key="3">
    <source>
        <dbReference type="Proteomes" id="UP001341281"/>
    </source>
</evidence>
<organism evidence="2 3">
    <name type="scientific">Paspalum notatum var. saurae</name>
    <dbReference type="NCBI Taxonomy" id="547442"/>
    <lineage>
        <taxon>Eukaryota</taxon>
        <taxon>Viridiplantae</taxon>
        <taxon>Streptophyta</taxon>
        <taxon>Embryophyta</taxon>
        <taxon>Tracheophyta</taxon>
        <taxon>Spermatophyta</taxon>
        <taxon>Magnoliopsida</taxon>
        <taxon>Liliopsida</taxon>
        <taxon>Poales</taxon>
        <taxon>Poaceae</taxon>
        <taxon>PACMAD clade</taxon>
        <taxon>Panicoideae</taxon>
        <taxon>Andropogonodae</taxon>
        <taxon>Paspaleae</taxon>
        <taxon>Paspalinae</taxon>
        <taxon>Paspalum</taxon>
    </lineage>
</organism>